<evidence type="ECO:0000313" key="4">
    <source>
        <dbReference type="Proteomes" id="UP001465976"/>
    </source>
</evidence>
<comment type="caution">
    <text evidence="3">The sequence shown here is derived from an EMBL/GenBank/DDBJ whole genome shotgun (WGS) entry which is preliminary data.</text>
</comment>
<sequence>MSAVQAIKKFRLHELKGLAGHIQRHGALPTLPKGTEPSGIRLPNPFVPHLNPKTGRWAPPKYSLRRQADLIKKAKETNTLHLLPPGLKLREPEALAKRNAEVPESSSGVVEGTQQSEILEELKPVAFAVDWVGNLPQKEISESKRHVPLYAGKKRMFKGHKWERTKRRRDNHKAMLLRDMDKRIEKYKSYHKRRRVSPITPANRASSKLPF</sequence>
<dbReference type="PANTHER" id="PTHR28041:SF1">
    <property type="entry name" value="LARGE RIBOSOMAL SUBUNIT PROTEIN ML59"/>
    <property type="match status" value="1"/>
</dbReference>
<feature type="region of interest" description="Disordered" evidence="1">
    <location>
        <begin position="26"/>
        <end position="58"/>
    </location>
</feature>
<dbReference type="Pfam" id="PF18126">
    <property type="entry name" value="Mitoc_mL59"/>
    <property type="match status" value="1"/>
</dbReference>
<keyword evidence="4" id="KW-1185">Reference proteome</keyword>
<feature type="domain" description="Large ribosomal subunit protein mL59" evidence="2">
    <location>
        <begin position="6"/>
        <end position="189"/>
    </location>
</feature>
<dbReference type="InterPro" id="IPR040922">
    <property type="entry name" value="Ribosomal_mL59_dom"/>
</dbReference>
<protein>
    <recommendedName>
        <fullName evidence="2">Large ribosomal subunit protein mL59 domain-containing protein</fullName>
    </recommendedName>
</protein>
<feature type="region of interest" description="Disordered" evidence="1">
    <location>
        <begin position="188"/>
        <end position="211"/>
    </location>
</feature>
<dbReference type="PANTHER" id="PTHR28041">
    <property type="entry name" value="54S RIBOSOMAL PROTEIN L25, MITOCHONDRIAL"/>
    <property type="match status" value="1"/>
</dbReference>
<dbReference type="InterPro" id="IPR037507">
    <property type="entry name" value="Ribosomal_mL59"/>
</dbReference>
<evidence type="ECO:0000313" key="3">
    <source>
        <dbReference type="EMBL" id="KAL0580771.1"/>
    </source>
</evidence>
<accession>A0ABR3FZ06</accession>
<organism evidence="3 4">
    <name type="scientific">Marasmius crinis-equi</name>
    <dbReference type="NCBI Taxonomy" id="585013"/>
    <lineage>
        <taxon>Eukaryota</taxon>
        <taxon>Fungi</taxon>
        <taxon>Dikarya</taxon>
        <taxon>Basidiomycota</taxon>
        <taxon>Agaricomycotina</taxon>
        <taxon>Agaricomycetes</taxon>
        <taxon>Agaricomycetidae</taxon>
        <taxon>Agaricales</taxon>
        <taxon>Marasmiineae</taxon>
        <taxon>Marasmiaceae</taxon>
        <taxon>Marasmius</taxon>
    </lineage>
</organism>
<evidence type="ECO:0000259" key="2">
    <source>
        <dbReference type="Pfam" id="PF18126"/>
    </source>
</evidence>
<gene>
    <name evidence="3" type="ORF">V5O48_001236</name>
</gene>
<dbReference type="Proteomes" id="UP001465976">
    <property type="component" value="Unassembled WGS sequence"/>
</dbReference>
<evidence type="ECO:0000256" key="1">
    <source>
        <dbReference type="SAM" id="MobiDB-lite"/>
    </source>
</evidence>
<proteinExistence type="predicted"/>
<name>A0ABR3FZ06_9AGAR</name>
<dbReference type="EMBL" id="JBAHYK010000023">
    <property type="protein sequence ID" value="KAL0580771.1"/>
    <property type="molecule type" value="Genomic_DNA"/>
</dbReference>
<reference evidence="3 4" key="1">
    <citation type="submission" date="2024-02" db="EMBL/GenBank/DDBJ databases">
        <title>A draft genome for the cacao thread blight pathogen Marasmius crinis-equi.</title>
        <authorList>
            <person name="Cohen S.P."/>
            <person name="Baruah I.K."/>
            <person name="Amoako-Attah I."/>
            <person name="Bukari Y."/>
            <person name="Meinhardt L.W."/>
            <person name="Bailey B.A."/>
        </authorList>
    </citation>
    <scope>NUCLEOTIDE SEQUENCE [LARGE SCALE GENOMIC DNA]</scope>
    <source>
        <strain evidence="3 4">GH-76</strain>
    </source>
</reference>